<keyword evidence="4" id="KW-0413">Isomerase</keyword>
<keyword evidence="5" id="KW-0732">Signal</keyword>
<dbReference type="EMBL" id="HBGO01006361">
    <property type="protein sequence ID" value="CAD9326026.1"/>
    <property type="molecule type" value="Transcribed_RNA"/>
</dbReference>
<protein>
    <recommendedName>
        <fullName evidence="3">glucose-6-phosphate 1-epimerase</fullName>
        <ecNumber evidence="3">5.1.3.15</ecNumber>
    </recommendedName>
</protein>
<name>A0A7S1Z1Q5_TRICV</name>
<evidence type="ECO:0000256" key="3">
    <source>
        <dbReference type="ARBA" id="ARBA00012083"/>
    </source>
</evidence>
<feature type="signal peptide" evidence="5">
    <location>
        <begin position="1"/>
        <end position="18"/>
    </location>
</feature>
<comment type="catalytic activity">
    <reaction evidence="1">
        <text>alpha-D-glucose 6-phosphate = beta-D-glucose 6-phosphate</text>
        <dbReference type="Rhea" id="RHEA:16249"/>
        <dbReference type="ChEBI" id="CHEBI:58225"/>
        <dbReference type="ChEBI" id="CHEBI:58247"/>
        <dbReference type="EC" id="5.1.3.15"/>
    </reaction>
</comment>
<dbReference type="PANTHER" id="PTHR11122">
    <property type="entry name" value="APOSPORY-ASSOCIATED PROTEIN C-RELATED"/>
    <property type="match status" value="1"/>
</dbReference>
<dbReference type="InterPro" id="IPR011013">
    <property type="entry name" value="Gal_mutarotase_sf_dom"/>
</dbReference>
<dbReference type="CDD" id="cd09020">
    <property type="entry name" value="D-hex-6-P-epi_like"/>
    <property type="match status" value="1"/>
</dbReference>
<dbReference type="GO" id="GO:0005737">
    <property type="term" value="C:cytoplasm"/>
    <property type="evidence" value="ECO:0007669"/>
    <property type="project" value="TreeGrafter"/>
</dbReference>
<dbReference type="SUPFAM" id="SSF74650">
    <property type="entry name" value="Galactose mutarotase-like"/>
    <property type="match status" value="1"/>
</dbReference>
<dbReference type="EC" id="5.1.3.15" evidence="3"/>
<dbReference type="Pfam" id="PF01263">
    <property type="entry name" value="Aldose_epim"/>
    <property type="match status" value="1"/>
</dbReference>
<dbReference type="InterPro" id="IPR025532">
    <property type="entry name" value="G6P_1-epimerase"/>
</dbReference>
<accession>A0A7S1Z1Q5</accession>
<comment type="similarity">
    <text evidence="2">Belongs to the glucose-6-phosphate 1-epimerase family.</text>
</comment>
<dbReference type="GO" id="GO:0005975">
    <property type="term" value="P:carbohydrate metabolic process"/>
    <property type="evidence" value="ECO:0007669"/>
    <property type="project" value="InterPro"/>
</dbReference>
<evidence type="ECO:0000256" key="1">
    <source>
        <dbReference type="ARBA" id="ARBA00001096"/>
    </source>
</evidence>
<proteinExistence type="inferred from homology"/>
<dbReference type="Gene3D" id="2.70.98.10">
    <property type="match status" value="1"/>
</dbReference>
<dbReference type="GO" id="GO:0047938">
    <property type="term" value="F:glucose-6-phosphate 1-epimerase activity"/>
    <property type="evidence" value="ECO:0007669"/>
    <property type="project" value="UniProtKB-EC"/>
</dbReference>
<organism evidence="6">
    <name type="scientific">Trieres chinensis</name>
    <name type="common">Marine centric diatom</name>
    <name type="synonym">Odontella sinensis</name>
    <dbReference type="NCBI Taxonomy" id="1514140"/>
    <lineage>
        <taxon>Eukaryota</taxon>
        <taxon>Sar</taxon>
        <taxon>Stramenopiles</taxon>
        <taxon>Ochrophyta</taxon>
        <taxon>Bacillariophyta</taxon>
        <taxon>Mediophyceae</taxon>
        <taxon>Biddulphiophycidae</taxon>
        <taxon>Eupodiscales</taxon>
        <taxon>Parodontellaceae</taxon>
        <taxon>Trieres</taxon>
    </lineage>
</organism>
<dbReference type="GO" id="GO:0030246">
    <property type="term" value="F:carbohydrate binding"/>
    <property type="evidence" value="ECO:0007669"/>
    <property type="project" value="InterPro"/>
</dbReference>
<feature type="chain" id="PRO_5031430216" description="glucose-6-phosphate 1-epimerase" evidence="5">
    <location>
        <begin position="19"/>
        <end position="345"/>
    </location>
</feature>
<reference evidence="6" key="1">
    <citation type="submission" date="2021-01" db="EMBL/GenBank/DDBJ databases">
        <authorList>
            <person name="Corre E."/>
            <person name="Pelletier E."/>
            <person name="Niang G."/>
            <person name="Scheremetjew M."/>
            <person name="Finn R."/>
            <person name="Kale V."/>
            <person name="Holt S."/>
            <person name="Cochrane G."/>
            <person name="Meng A."/>
            <person name="Brown T."/>
            <person name="Cohen L."/>
        </authorList>
    </citation>
    <scope>NUCLEOTIDE SEQUENCE</scope>
    <source>
        <strain evidence="6">Grunow 1884</strain>
    </source>
</reference>
<evidence type="ECO:0000313" key="6">
    <source>
        <dbReference type="EMBL" id="CAD9326026.1"/>
    </source>
</evidence>
<sequence length="345" mass="37239">MKLSLALLAATALTGASAFSFSSSPQVAFRPSATSLSASKNRLKIASRTQWAESRGYSDGAAAAAADVKAGLMTNDEGLEYVKLVHPDTGATSEVYLYGGVVTSYIDGEGTEFIAVRPDAKMDGSKPISGGLSHCWPQFGPGEIQQHGFARNVMWTVASMSDTSVTLEMAPSDYTKEMWDKDFLCSFTATLESDRLSTKMHVENKGEEDSFDFQAALHSYFTVSAIADLEIAGSFEGKEFLNKMVGDEGEMQTEERSVITIGEEYDRVYKGVNDPVLKDKGTGKTLAVLNEAGWEDTVLWNPYGNEGMGYDNFVCVESVKFDPVTLEAGGSWTGDMSLVPGAIEE</sequence>
<dbReference type="PANTHER" id="PTHR11122:SF39">
    <property type="entry name" value="GLUCOSE-6-PHOSPHATE 1-EPIMERASE"/>
    <property type="match status" value="1"/>
</dbReference>
<evidence type="ECO:0000256" key="4">
    <source>
        <dbReference type="ARBA" id="ARBA00023235"/>
    </source>
</evidence>
<dbReference type="InterPro" id="IPR014718">
    <property type="entry name" value="GH-type_carb-bd"/>
</dbReference>
<dbReference type="AlphaFoldDB" id="A0A7S1Z1Q5"/>
<evidence type="ECO:0000256" key="2">
    <source>
        <dbReference type="ARBA" id="ARBA00005866"/>
    </source>
</evidence>
<gene>
    <name evidence="6" type="ORF">OSIN01602_LOCUS3576</name>
</gene>
<dbReference type="InterPro" id="IPR008183">
    <property type="entry name" value="Aldose_1/G6P_1-epimerase"/>
</dbReference>
<evidence type="ECO:0000256" key="5">
    <source>
        <dbReference type="SAM" id="SignalP"/>
    </source>
</evidence>